<keyword evidence="7" id="KW-0460">Magnesium</keyword>
<comment type="function">
    <text evidence="7">Catalyzes the hydrolysis of the adenine ring of phosphoribosyl-AMP.</text>
</comment>
<keyword evidence="6 7" id="KW-0368">Histidine biosynthesis</keyword>
<dbReference type="NCBIfam" id="NF000768">
    <property type="entry name" value="PRK00051.1"/>
    <property type="match status" value="1"/>
</dbReference>
<keyword evidence="7" id="KW-0862">Zinc</keyword>
<dbReference type="RefSeq" id="WP_278017775.1">
    <property type="nucleotide sequence ID" value="NZ_CP121106.1"/>
</dbReference>
<keyword evidence="5 7" id="KW-0378">Hydrolase</keyword>
<dbReference type="InterPro" id="IPR038019">
    <property type="entry name" value="PRib_AMP_CycHydrolase_sf"/>
</dbReference>
<dbReference type="Gene3D" id="3.10.20.810">
    <property type="entry name" value="Phosphoribosyl-AMP cyclohydrolase"/>
    <property type="match status" value="1"/>
</dbReference>
<evidence type="ECO:0000256" key="7">
    <source>
        <dbReference type="HAMAP-Rule" id="MF_01021"/>
    </source>
</evidence>
<evidence type="ECO:0000256" key="4">
    <source>
        <dbReference type="ARBA" id="ARBA00022605"/>
    </source>
</evidence>
<keyword evidence="3 7" id="KW-0963">Cytoplasm</keyword>
<keyword evidence="10" id="KW-1185">Reference proteome</keyword>
<proteinExistence type="inferred from homology"/>
<feature type="domain" description="Phosphoribosyl-AMP cyclohydrolase" evidence="8">
    <location>
        <begin position="39"/>
        <end position="112"/>
    </location>
</feature>
<dbReference type="Proteomes" id="UP001215827">
    <property type="component" value="Chromosome"/>
</dbReference>
<evidence type="ECO:0000256" key="3">
    <source>
        <dbReference type="ARBA" id="ARBA00022490"/>
    </source>
</evidence>
<dbReference type="PANTHER" id="PTHR42945">
    <property type="entry name" value="HISTIDINE BIOSYNTHESIS BIFUNCTIONAL PROTEIN"/>
    <property type="match status" value="1"/>
</dbReference>
<evidence type="ECO:0000256" key="5">
    <source>
        <dbReference type="ARBA" id="ARBA00022801"/>
    </source>
</evidence>
<evidence type="ECO:0000313" key="9">
    <source>
        <dbReference type="EMBL" id="WFL79086.1"/>
    </source>
</evidence>
<comment type="cofactor">
    <cofactor evidence="7">
        <name>Zn(2+)</name>
        <dbReference type="ChEBI" id="CHEBI:29105"/>
    </cofactor>
    <text evidence="7">Binds 1 zinc ion per subunit.</text>
</comment>
<dbReference type="EMBL" id="CP121106">
    <property type="protein sequence ID" value="WFL79086.1"/>
    <property type="molecule type" value="Genomic_DNA"/>
</dbReference>
<dbReference type="InterPro" id="IPR026660">
    <property type="entry name" value="PRA-CH"/>
</dbReference>
<feature type="binding site" evidence="7">
    <location>
        <position position="103"/>
    </location>
    <ligand>
        <name>Zn(2+)</name>
        <dbReference type="ChEBI" id="CHEBI:29105"/>
        <note>ligand shared between dimeric partners</note>
    </ligand>
</feature>
<organism evidence="9 10">
    <name type="scientific">Altererythrobacter arenosus</name>
    <dbReference type="NCBI Taxonomy" id="3032592"/>
    <lineage>
        <taxon>Bacteria</taxon>
        <taxon>Pseudomonadati</taxon>
        <taxon>Pseudomonadota</taxon>
        <taxon>Alphaproteobacteria</taxon>
        <taxon>Sphingomonadales</taxon>
        <taxon>Erythrobacteraceae</taxon>
        <taxon>Altererythrobacter</taxon>
    </lineage>
</organism>
<evidence type="ECO:0000313" key="10">
    <source>
        <dbReference type="Proteomes" id="UP001215827"/>
    </source>
</evidence>
<sequence length="125" mass="13735">MPPDPADDREAGTVFLPKFDDRGLLTAIAVDAKNSEILMVAFMNEDALAATRASGAAHFWSRSRQSLWKKGETSGNILRVREILVDCDQDALILRCDPAGPACHTGARSCFYRRLEGEALVRVKT</sequence>
<comment type="subunit">
    <text evidence="7">Homodimer.</text>
</comment>
<evidence type="ECO:0000256" key="2">
    <source>
        <dbReference type="ARBA" id="ARBA00005169"/>
    </source>
</evidence>
<evidence type="ECO:0000259" key="8">
    <source>
        <dbReference type="Pfam" id="PF01502"/>
    </source>
</evidence>
<comment type="subcellular location">
    <subcellularLocation>
        <location evidence="7">Cytoplasm</location>
    </subcellularLocation>
</comment>
<dbReference type="GO" id="GO:0004635">
    <property type="term" value="F:phosphoribosyl-AMP cyclohydrolase activity"/>
    <property type="evidence" value="ECO:0007669"/>
    <property type="project" value="UniProtKB-EC"/>
</dbReference>
<dbReference type="SUPFAM" id="SSF141734">
    <property type="entry name" value="HisI-like"/>
    <property type="match status" value="1"/>
</dbReference>
<feature type="binding site" evidence="7">
    <location>
        <position position="88"/>
    </location>
    <ligand>
        <name>Mg(2+)</name>
        <dbReference type="ChEBI" id="CHEBI:18420"/>
    </ligand>
</feature>
<keyword evidence="4 7" id="KW-0028">Amino-acid biosynthesis</keyword>
<comment type="pathway">
    <text evidence="2 7">Amino-acid biosynthesis; L-histidine biosynthesis; L-histidine from 5-phospho-alpha-D-ribose 1-diphosphate: step 3/9.</text>
</comment>
<comment type="similarity">
    <text evidence="7">Belongs to the PRA-CH family.</text>
</comment>
<dbReference type="InterPro" id="IPR002496">
    <property type="entry name" value="PRib_AMP_CycHydrolase_dom"/>
</dbReference>
<dbReference type="Gene3D" id="4.10.80.70">
    <property type="match status" value="1"/>
</dbReference>
<protein>
    <recommendedName>
        <fullName evidence="7">Phosphoribosyl-AMP cyclohydrolase</fullName>
        <shortName evidence="7">PRA-CH</shortName>
        <ecNumber evidence="7">3.5.4.19</ecNumber>
    </recommendedName>
</protein>
<name>A0ABY8G0D3_9SPHN</name>
<gene>
    <name evidence="7 9" type="primary">hisI</name>
    <name evidence="9" type="ORF">P7228_13600</name>
</gene>
<dbReference type="HAMAP" id="MF_01021">
    <property type="entry name" value="HisI"/>
    <property type="match status" value="1"/>
</dbReference>
<feature type="binding site" evidence="7">
    <location>
        <position position="87"/>
    </location>
    <ligand>
        <name>Zn(2+)</name>
        <dbReference type="ChEBI" id="CHEBI:29105"/>
        <note>ligand shared between dimeric partners</note>
    </ligand>
</feature>
<dbReference type="Pfam" id="PF01502">
    <property type="entry name" value="PRA-CH"/>
    <property type="match status" value="1"/>
</dbReference>
<evidence type="ECO:0000256" key="6">
    <source>
        <dbReference type="ARBA" id="ARBA00023102"/>
    </source>
</evidence>
<feature type="binding site" evidence="7">
    <location>
        <position position="86"/>
    </location>
    <ligand>
        <name>Mg(2+)</name>
        <dbReference type="ChEBI" id="CHEBI:18420"/>
    </ligand>
</feature>
<dbReference type="EC" id="3.5.4.19" evidence="7"/>
<comment type="catalytic activity">
    <reaction evidence="1 7">
        <text>1-(5-phospho-beta-D-ribosyl)-5'-AMP + H2O = 1-(5-phospho-beta-D-ribosyl)-5-[(5-phospho-beta-D-ribosylamino)methylideneamino]imidazole-4-carboxamide</text>
        <dbReference type="Rhea" id="RHEA:20049"/>
        <dbReference type="ChEBI" id="CHEBI:15377"/>
        <dbReference type="ChEBI" id="CHEBI:58435"/>
        <dbReference type="ChEBI" id="CHEBI:59457"/>
        <dbReference type="EC" id="3.5.4.19"/>
    </reaction>
</comment>
<reference evidence="9 10" key="1">
    <citation type="submission" date="2023-03" db="EMBL/GenBank/DDBJ databases">
        <title>Altererythrobacter sp. CAU 1644 isolated from sand.</title>
        <authorList>
            <person name="Kim W."/>
        </authorList>
    </citation>
    <scope>NUCLEOTIDE SEQUENCE [LARGE SCALE GENOMIC DNA]</scope>
    <source>
        <strain evidence="9 10">CAU 1644</strain>
    </source>
</reference>
<accession>A0ABY8G0D3</accession>
<feature type="binding site" evidence="7">
    <location>
        <position position="90"/>
    </location>
    <ligand>
        <name>Mg(2+)</name>
        <dbReference type="ChEBI" id="CHEBI:18420"/>
    </ligand>
</feature>
<evidence type="ECO:0000256" key="1">
    <source>
        <dbReference type="ARBA" id="ARBA00000024"/>
    </source>
</evidence>
<dbReference type="PANTHER" id="PTHR42945:SF1">
    <property type="entry name" value="HISTIDINE BIOSYNTHESIS BIFUNCTIONAL PROTEIN HIS7"/>
    <property type="match status" value="1"/>
</dbReference>
<keyword evidence="7" id="KW-0479">Metal-binding</keyword>
<comment type="cofactor">
    <cofactor evidence="7">
        <name>Mg(2+)</name>
        <dbReference type="ChEBI" id="CHEBI:18420"/>
    </cofactor>
    <text evidence="7">Binds 1 Mg(2+) ion per subunit.</text>
</comment>
<feature type="binding site" evidence="7">
    <location>
        <position position="110"/>
    </location>
    <ligand>
        <name>Zn(2+)</name>
        <dbReference type="ChEBI" id="CHEBI:29105"/>
        <note>ligand shared between dimeric partners</note>
    </ligand>
</feature>